<organism evidence="8 9">
    <name type="scientific">Anaerohalosphaera lusitana</name>
    <dbReference type="NCBI Taxonomy" id="1936003"/>
    <lineage>
        <taxon>Bacteria</taxon>
        <taxon>Pseudomonadati</taxon>
        <taxon>Planctomycetota</taxon>
        <taxon>Phycisphaerae</taxon>
        <taxon>Sedimentisphaerales</taxon>
        <taxon>Anaerohalosphaeraceae</taxon>
        <taxon>Anaerohalosphaera</taxon>
    </lineage>
</organism>
<keyword evidence="9" id="KW-1185">Reference proteome</keyword>
<dbReference type="InterPro" id="IPR023885">
    <property type="entry name" value="4Fe4S-binding_SPASM_dom"/>
</dbReference>
<dbReference type="InterPro" id="IPR034491">
    <property type="entry name" value="Anaerob_Ser_sulfatase-maturase"/>
</dbReference>
<protein>
    <submittedName>
        <fullName evidence="8">Putative anaerobic sulfatase-maturating enzyme</fullName>
    </submittedName>
</protein>
<keyword evidence="3" id="KW-0479">Metal-binding</keyword>
<comment type="similarity">
    <text evidence="6">Belongs to the radical SAM superfamily. Anaerobic sulfatase-maturating enzyme family.</text>
</comment>
<dbReference type="PANTHER" id="PTHR43273:SF3">
    <property type="entry name" value="ANAEROBIC SULFATASE-MATURATING ENZYME HOMOLOG ASLB-RELATED"/>
    <property type="match status" value="1"/>
</dbReference>
<dbReference type="SFLD" id="SFLDF00285">
    <property type="entry name" value="anaerobic_Ser-type_sulfatase-m"/>
    <property type="match status" value="1"/>
</dbReference>
<evidence type="ECO:0000313" key="9">
    <source>
        <dbReference type="Proteomes" id="UP000189674"/>
    </source>
</evidence>
<feature type="domain" description="Radical SAM core" evidence="7">
    <location>
        <begin position="1"/>
        <end position="226"/>
    </location>
</feature>
<evidence type="ECO:0000256" key="2">
    <source>
        <dbReference type="ARBA" id="ARBA00022691"/>
    </source>
</evidence>
<dbReference type="NCBIfam" id="TIGR04085">
    <property type="entry name" value="rSAM_more_4Fe4S"/>
    <property type="match status" value="1"/>
</dbReference>
<dbReference type="GO" id="GO:0046872">
    <property type="term" value="F:metal ion binding"/>
    <property type="evidence" value="ECO:0007669"/>
    <property type="project" value="UniProtKB-KW"/>
</dbReference>
<dbReference type="OrthoDB" id="9808591at2"/>
<dbReference type="InterPro" id="IPR058240">
    <property type="entry name" value="rSAM_sf"/>
</dbReference>
<dbReference type="SFLD" id="SFLDG01072">
    <property type="entry name" value="dehydrogenase_like"/>
    <property type="match status" value="1"/>
</dbReference>
<dbReference type="PANTHER" id="PTHR43273">
    <property type="entry name" value="ANAEROBIC SULFATASE-MATURATING ENZYME HOMOLOG ASLB-RELATED"/>
    <property type="match status" value="1"/>
</dbReference>
<dbReference type="SFLD" id="SFLDG01386">
    <property type="entry name" value="main_SPASM_domain-containing"/>
    <property type="match status" value="1"/>
</dbReference>
<dbReference type="GO" id="GO:0016491">
    <property type="term" value="F:oxidoreductase activity"/>
    <property type="evidence" value="ECO:0007669"/>
    <property type="project" value="InterPro"/>
</dbReference>
<accession>A0A1U9NMM2</accession>
<evidence type="ECO:0000256" key="4">
    <source>
        <dbReference type="ARBA" id="ARBA00023004"/>
    </source>
</evidence>
<dbReference type="Proteomes" id="UP000189674">
    <property type="component" value="Chromosome"/>
</dbReference>
<evidence type="ECO:0000256" key="5">
    <source>
        <dbReference type="ARBA" id="ARBA00023014"/>
    </source>
</evidence>
<dbReference type="Pfam" id="PF04055">
    <property type="entry name" value="Radical_SAM"/>
    <property type="match status" value="1"/>
</dbReference>
<dbReference type="Pfam" id="PF13186">
    <property type="entry name" value="SPASM"/>
    <property type="match status" value="1"/>
</dbReference>
<dbReference type="CDD" id="cd01335">
    <property type="entry name" value="Radical_SAM"/>
    <property type="match status" value="1"/>
</dbReference>
<dbReference type="InterPro" id="IPR013785">
    <property type="entry name" value="Aldolase_TIM"/>
</dbReference>
<keyword evidence="2" id="KW-0949">S-adenosyl-L-methionine</keyword>
<sequence length="380" mass="43678">MRPFSLLIKPTGPDCNIDCRYCFYTCKTTLFGGGRHRMSEEVLEKMVNDFLGCGFPQNSFAWQGGEPTLMGLDFYKKVVELQEKACGAGQNFTNSLQTNGILLDDEWCEFLAEKGFLVGISIDGPKKFHDKYRLDHGGNGTFDRVMAAIERCKKHGVQFNILTLLNSYNVEHPDELFDFYVENGFKFLQFIQCVEEDPETGEIADFSITPEQYGDFLCRIFDRWVDHGVRKMSIRTFDSMISQCLGMGATECTFMPKCADYVVVEHDGGVYCCDFFVENEHRIGNLLDRNLGELAGDSIKRRFNRQKRKLANKCLVCRHLDICRGGCPKDRKKGYDDGITYFCEGYKKFFDHSMGEFWKLASMIQQENLLAERQEVWNKG</sequence>
<dbReference type="EMBL" id="CP019791">
    <property type="protein sequence ID" value="AQT68978.1"/>
    <property type="molecule type" value="Genomic_DNA"/>
</dbReference>
<proteinExistence type="inferred from homology"/>
<dbReference type="KEGG" id="alus:STSP2_02156"/>
<dbReference type="InterPro" id="IPR023867">
    <property type="entry name" value="Sulphatase_maturase_rSAM"/>
</dbReference>
<dbReference type="SFLD" id="SFLDS00029">
    <property type="entry name" value="Radical_SAM"/>
    <property type="match status" value="1"/>
</dbReference>
<comment type="cofactor">
    <cofactor evidence="1">
        <name>[4Fe-4S] cluster</name>
        <dbReference type="ChEBI" id="CHEBI:49883"/>
    </cofactor>
</comment>
<dbReference type="SUPFAM" id="SSF102114">
    <property type="entry name" value="Radical SAM enzymes"/>
    <property type="match status" value="1"/>
</dbReference>
<evidence type="ECO:0000313" key="8">
    <source>
        <dbReference type="EMBL" id="AQT68978.1"/>
    </source>
</evidence>
<evidence type="ECO:0000259" key="7">
    <source>
        <dbReference type="PROSITE" id="PS51918"/>
    </source>
</evidence>
<evidence type="ECO:0000256" key="3">
    <source>
        <dbReference type="ARBA" id="ARBA00022723"/>
    </source>
</evidence>
<evidence type="ECO:0000256" key="1">
    <source>
        <dbReference type="ARBA" id="ARBA00001966"/>
    </source>
</evidence>
<dbReference type="RefSeq" id="WP_146662418.1">
    <property type="nucleotide sequence ID" value="NZ_CP019791.1"/>
</dbReference>
<keyword evidence="5" id="KW-0411">Iron-sulfur</keyword>
<dbReference type="STRING" id="1936003.STSP2_02156"/>
<dbReference type="SFLD" id="SFLDG01067">
    <property type="entry name" value="SPASM/twitch_domain_containing"/>
    <property type="match status" value="1"/>
</dbReference>
<dbReference type="NCBIfam" id="TIGR03942">
    <property type="entry name" value="sulfatase_rSAM"/>
    <property type="match status" value="1"/>
</dbReference>
<evidence type="ECO:0000256" key="6">
    <source>
        <dbReference type="ARBA" id="ARBA00023601"/>
    </source>
</evidence>
<gene>
    <name evidence="8" type="ORF">STSP2_02156</name>
</gene>
<dbReference type="Gene3D" id="3.20.20.70">
    <property type="entry name" value="Aldolase class I"/>
    <property type="match status" value="1"/>
</dbReference>
<reference evidence="9" key="1">
    <citation type="submission" date="2017-02" db="EMBL/GenBank/DDBJ databases">
        <title>Comparative genomics and description of representatives of a novel lineage of planctomycetes thriving in anoxic sediments.</title>
        <authorList>
            <person name="Spring S."/>
            <person name="Bunk B."/>
            <person name="Sproer C."/>
        </authorList>
    </citation>
    <scope>NUCLEOTIDE SEQUENCE [LARGE SCALE GENOMIC DNA]</scope>
    <source>
        <strain evidence="9">ST-NAGAB-D1</strain>
    </source>
</reference>
<name>A0A1U9NMM2_9BACT</name>
<keyword evidence="4" id="KW-0408">Iron</keyword>
<dbReference type="GO" id="GO:0051536">
    <property type="term" value="F:iron-sulfur cluster binding"/>
    <property type="evidence" value="ECO:0007669"/>
    <property type="project" value="UniProtKB-KW"/>
</dbReference>
<dbReference type="AlphaFoldDB" id="A0A1U9NMM2"/>
<dbReference type="SFLD" id="SFLDG01384">
    <property type="entry name" value="thioether_bond_formation_requi"/>
    <property type="match status" value="1"/>
</dbReference>
<dbReference type="PROSITE" id="PS51918">
    <property type="entry name" value="RADICAL_SAM"/>
    <property type="match status" value="1"/>
</dbReference>
<dbReference type="InterPro" id="IPR007197">
    <property type="entry name" value="rSAM"/>
</dbReference>